<keyword evidence="5" id="KW-0175">Coiled coil</keyword>
<evidence type="ECO:0000256" key="4">
    <source>
        <dbReference type="ARBA" id="ARBA00022807"/>
    </source>
</evidence>
<feature type="region of interest" description="Disordered" evidence="6">
    <location>
        <begin position="366"/>
        <end position="401"/>
    </location>
</feature>
<reference evidence="8 9" key="1">
    <citation type="journal article" date="2023" name="Plants (Basel)">
        <title>Bridging the Gap: Combining Genomics and Transcriptomics Approaches to Understand Stylosanthes scabra, an Orphan Legume from the Brazilian Caatinga.</title>
        <authorList>
            <person name="Ferreira-Neto J.R.C."/>
            <person name="da Silva M.D."/>
            <person name="Binneck E."/>
            <person name="de Melo N.F."/>
            <person name="da Silva R.H."/>
            <person name="de Melo A.L.T.M."/>
            <person name="Pandolfi V."/>
            <person name="Bustamante F.O."/>
            <person name="Brasileiro-Vidal A.C."/>
            <person name="Benko-Iseppon A.M."/>
        </authorList>
    </citation>
    <scope>NUCLEOTIDE SEQUENCE [LARGE SCALE GENOMIC DNA]</scope>
    <source>
        <tissue evidence="8">Leaves</tissue>
    </source>
</reference>
<evidence type="ECO:0000259" key="7">
    <source>
        <dbReference type="PROSITE" id="PS50600"/>
    </source>
</evidence>
<evidence type="ECO:0000256" key="1">
    <source>
        <dbReference type="ARBA" id="ARBA00005234"/>
    </source>
</evidence>
<feature type="region of interest" description="Disordered" evidence="6">
    <location>
        <begin position="66"/>
        <end position="94"/>
    </location>
</feature>
<dbReference type="InterPro" id="IPR003653">
    <property type="entry name" value="Peptidase_C48_C"/>
</dbReference>
<feature type="compositionally biased region" description="Basic and acidic residues" evidence="6">
    <location>
        <begin position="380"/>
        <end position="401"/>
    </location>
</feature>
<proteinExistence type="inferred from homology"/>
<accession>A0ABU6TW09</accession>
<dbReference type="PANTHER" id="PTHR12606">
    <property type="entry name" value="SENTRIN/SUMO-SPECIFIC PROTEASE"/>
    <property type="match status" value="1"/>
</dbReference>
<dbReference type="PANTHER" id="PTHR12606:SF141">
    <property type="entry name" value="GH15225P-RELATED"/>
    <property type="match status" value="1"/>
</dbReference>
<dbReference type="Gene3D" id="3.40.395.10">
    <property type="entry name" value="Adenoviral Proteinase, Chain A"/>
    <property type="match status" value="1"/>
</dbReference>
<name>A0ABU6TW09_9FABA</name>
<protein>
    <recommendedName>
        <fullName evidence="7">Ubiquitin-like protease family profile domain-containing protein</fullName>
    </recommendedName>
</protein>
<feature type="domain" description="Ubiquitin-like protease family profile" evidence="7">
    <location>
        <begin position="104"/>
        <end position="310"/>
    </location>
</feature>
<gene>
    <name evidence="8" type="ORF">PIB30_098104</name>
</gene>
<evidence type="ECO:0000313" key="8">
    <source>
        <dbReference type="EMBL" id="MED6153077.1"/>
    </source>
</evidence>
<keyword evidence="2" id="KW-0645">Protease</keyword>
<feature type="coiled-coil region" evidence="5">
    <location>
        <begin position="21"/>
        <end position="48"/>
    </location>
</feature>
<dbReference type="InterPro" id="IPR038765">
    <property type="entry name" value="Papain-like_cys_pep_sf"/>
</dbReference>
<dbReference type="Proteomes" id="UP001341840">
    <property type="component" value="Unassembled WGS sequence"/>
</dbReference>
<keyword evidence="3" id="KW-0378">Hydrolase</keyword>
<evidence type="ECO:0000256" key="6">
    <source>
        <dbReference type="SAM" id="MobiDB-lite"/>
    </source>
</evidence>
<keyword evidence="4" id="KW-0788">Thiol protease</keyword>
<sequence length="401" mass="46667">HVENEEISDDGQNKEKIVPHIQTWTELAEELKGQMEKHNAVKERWKEIEEIIDNDPTFNIYQEFNSSESPGRPCFSLGISQDSKSPTPPRDPTEEIMNIPLVRHILPIENPITMMLSKGLSEAETKKIYSWVMKSSRQESVRRETIASFKGKFEFSLSRDDMMCLKSREWISNNETIINTKNVGMYIRQHIEVGIGPHFGSNKRFFDKKEVAKKEWWFVPTCNRSHWYLYALHIPTKNLFVLDSMHNEPFDDLRKIIDDYASKIIKEILKIALPKSDFEGYGKSCQYITVPKQPNNNDCGLFIILFMQEWNGGSLLKDYDNETLAKLRRQLVMDIVLTPFNTKRYDVLKMIFPHLQGRSIPKRGNKKEVECPYTAPNTREITRRAEEGKGFGKGKNNEKGK</sequence>
<dbReference type="Pfam" id="PF02902">
    <property type="entry name" value="Peptidase_C48"/>
    <property type="match status" value="1"/>
</dbReference>
<keyword evidence="9" id="KW-1185">Reference proteome</keyword>
<feature type="non-terminal residue" evidence="8">
    <location>
        <position position="1"/>
    </location>
</feature>
<evidence type="ECO:0000256" key="2">
    <source>
        <dbReference type="ARBA" id="ARBA00022670"/>
    </source>
</evidence>
<evidence type="ECO:0000256" key="5">
    <source>
        <dbReference type="SAM" id="Coils"/>
    </source>
</evidence>
<dbReference type="SUPFAM" id="SSF54001">
    <property type="entry name" value="Cysteine proteinases"/>
    <property type="match status" value="1"/>
</dbReference>
<evidence type="ECO:0000256" key="3">
    <source>
        <dbReference type="ARBA" id="ARBA00022801"/>
    </source>
</evidence>
<comment type="caution">
    <text evidence="8">The sequence shown here is derived from an EMBL/GenBank/DDBJ whole genome shotgun (WGS) entry which is preliminary data.</text>
</comment>
<comment type="similarity">
    <text evidence="1">Belongs to the peptidase C48 family.</text>
</comment>
<evidence type="ECO:0000313" key="9">
    <source>
        <dbReference type="Proteomes" id="UP001341840"/>
    </source>
</evidence>
<organism evidence="8 9">
    <name type="scientific">Stylosanthes scabra</name>
    <dbReference type="NCBI Taxonomy" id="79078"/>
    <lineage>
        <taxon>Eukaryota</taxon>
        <taxon>Viridiplantae</taxon>
        <taxon>Streptophyta</taxon>
        <taxon>Embryophyta</taxon>
        <taxon>Tracheophyta</taxon>
        <taxon>Spermatophyta</taxon>
        <taxon>Magnoliopsida</taxon>
        <taxon>eudicotyledons</taxon>
        <taxon>Gunneridae</taxon>
        <taxon>Pentapetalae</taxon>
        <taxon>rosids</taxon>
        <taxon>fabids</taxon>
        <taxon>Fabales</taxon>
        <taxon>Fabaceae</taxon>
        <taxon>Papilionoideae</taxon>
        <taxon>50 kb inversion clade</taxon>
        <taxon>dalbergioids sensu lato</taxon>
        <taxon>Dalbergieae</taxon>
        <taxon>Pterocarpus clade</taxon>
        <taxon>Stylosanthes</taxon>
    </lineage>
</organism>
<dbReference type="PROSITE" id="PS50600">
    <property type="entry name" value="ULP_PROTEASE"/>
    <property type="match status" value="1"/>
</dbReference>
<dbReference type="EMBL" id="JASCZI010093096">
    <property type="protein sequence ID" value="MED6153077.1"/>
    <property type="molecule type" value="Genomic_DNA"/>
</dbReference>